<accession>A0A1H3Q0Z3</accession>
<comment type="similarity">
    <text evidence="11">Belongs to the RecD family.</text>
</comment>
<evidence type="ECO:0000256" key="6">
    <source>
        <dbReference type="ARBA" id="ARBA00022839"/>
    </source>
</evidence>
<dbReference type="Pfam" id="PF13245">
    <property type="entry name" value="AAA_19"/>
    <property type="match status" value="1"/>
</dbReference>
<evidence type="ECO:0000256" key="10">
    <source>
        <dbReference type="ARBA" id="ARBA00023235"/>
    </source>
</evidence>
<evidence type="ECO:0000256" key="3">
    <source>
        <dbReference type="ARBA" id="ARBA00022763"/>
    </source>
</evidence>
<dbReference type="InterPro" id="IPR027417">
    <property type="entry name" value="P-loop_NTPase"/>
</dbReference>
<dbReference type="InterPro" id="IPR003593">
    <property type="entry name" value="AAA+_ATPase"/>
</dbReference>
<dbReference type="NCBIfam" id="TIGR01447">
    <property type="entry name" value="recD"/>
    <property type="match status" value="1"/>
</dbReference>
<dbReference type="GO" id="GO:0016887">
    <property type="term" value="F:ATP hydrolysis activity"/>
    <property type="evidence" value="ECO:0007669"/>
    <property type="project" value="RHEA"/>
</dbReference>
<dbReference type="EC" id="5.6.2.3" evidence="11"/>
<keyword evidence="6 11" id="KW-0269">Exonuclease</keyword>
<feature type="domain" description="AAA+ ATPase" evidence="13">
    <location>
        <begin position="239"/>
        <end position="408"/>
    </location>
</feature>
<dbReference type="CDD" id="cd17933">
    <property type="entry name" value="DEXSc_RecD-like"/>
    <property type="match status" value="1"/>
</dbReference>
<dbReference type="Gene3D" id="1.10.10.1020">
    <property type="entry name" value="RecBCD complex, subunit RecD, N-terminal domain"/>
    <property type="match status" value="1"/>
</dbReference>
<keyword evidence="10 11" id="KW-0413">Isomerase</keyword>
<comment type="miscellaneous">
    <text evidence="11">In the RecBCD complex, RecB has a slow 3'-5' helicase, an exonuclease activity and loads RecA onto ssDNA, RecD has a fast 5'-3' helicase activity, while RecC stimulates the ATPase and processivity of the RecB helicase and contributes to recognition of the Chi site.</text>
</comment>
<dbReference type="InterPro" id="IPR050534">
    <property type="entry name" value="Coronavir_polyprotein_1ab"/>
</dbReference>
<dbReference type="InterPro" id="IPR041851">
    <property type="entry name" value="RecD_N_sf"/>
</dbReference>
<dbReference type="GO" id="GO:0008854">
    <property type="term" value="F:exodeoxyribonuclease V activity"/>
    <property type="evidence" value="ECO:0007669"/>
    <property type="project" value="InterPro"/>
</dbReference>
<sequence>MSPRPRSRTIDTATLDLFDERPGGEPPGDDSPGAVPPDTNEVLALLRRWADAGLLRRLDAALASFVAGQDAQAGPALLVAAALLAQMEGRGHSCLPLAPLAGHPNDVLAWPADALPAQQALWQMLPARLSGWVAALSASPVVRVVHGEQVDGQDGSEDLGQPLVLAGADGPAPLLYLRRYWDYERAVAAHVIQRTAAQAVAGQPLDEALARHWLDRLFPPAADGGAVDWQKLACALALRGRLSVITGGPGTGKTYTAARLLALLFATAPDAGQLRVALAAPTGKAAARLKQSIDGALLQLQGSMGGEIDLAGLVQRMGAARTLHSMLGARPDTRHWGFHAGRQLDVDVLIVDEASMVHLEMMAALLEALPAGARLVLLGDKDQLASVEAGAVLGDLCRDAQAGRYLPDTLDYALRVAGQRLPPQFAAPDGDRAPALAQHTVMLRESRRFGGPIGQLAHAVNAGEAVKAQALLDAGTQAGAGSELWERHGGGVHAVTELAVHGRGGLASYALYAQALQGRPDAAGADEAAHRAWVVAVLQAFERFRLLCAVREGDWGVSGLNRAVEQALDAQGVIRRGGEWYAGRPVMVTRNDAQLGVFNGDIGIALPGAHQGQPGQLLRVYFLQGDELRSVGVSRMAHVETAFAMTVHKSQGSEFEHTALVLPSRGGSVLGRELVYTGITRARQAFSLFSEVPGLLASAVGSPTQRASGLLRWLQE</sequence>
<dbReference type="Gene3D" id="3.40.50.300">
    <property type="entry name" value="P-loop containing nucleotide triphosphate hydrolases"/>
    <property type="match status" value="3"/>
</dbReference>
<evidence type="ECO:0000313" key="14">
    <source>
        <dbReference type="EMBL" id="SDZ06798.1"/>
    </source>
</evidence>
<keyword evidence="2 11" id="KW-0547">Nucleotide-binding</keyword>
<dbReference type="GO" id="GO:0009338">
    <property type="term" value="C:exodeoxyribonuclease V complex"/>
    <property type="evidence" value="ECO:0007669"/>
    <property type="project" value="InterPro"/>
</dbReference>
<proteinExistence type="inferred from homology"/>
<keyword evidence="8 11" id="KW-0238">DNA-binding</keyword>
<protein>
    <recommendedName>
        <fullName evidence="11">RecBCD enzyme subunit RecD</fullName>
        <ecNumber evidence="11">5.6.2.3</ecNumber>
    </recommendedName>
    <alternativeName>
        <fullName evidence="11">DNA 5'-3' helicase subunit RecD</fullName>
    </alternativeName>
    <alternativeName>
        <fullName evidence="11">Exonuclease V subunit RecD</fullName>
        <shortName evidence="11">ExoV subunit RecD</shortName>
    </alternativeName>
    <alternativeName>
        <fullName evidence="11">Helicase/nuclease RecBCD subunit RecD</fullName>
    </alternativeName>
</protein>
<feature type="region of interest" description="Disordered" evidence="12">
    <location>
        <begin position="1"/>
        <end position="37"/>
    </location>
</feature>
<evidence type="ECO:0000256" key="1">
    <source>
        <dbReference type="ARBA" id="ARBA00022722"/>
    </source>
</evidence>
<dbReference type="GO" id="GO:0000724">
    <property type="term" value="P:double-strand break repair via homologous recombination"/>
    <property type="evidence" value="ECO:0007669"/>
    <property type="project" value="UniProtKB-UniRule"/>
</dbReference>
<dbReference type="InterPro" id="IPR027785">
    <property type="entry name" value="UvrD-like_helicase_C"/>
</dbReference>
<keyword evidence="9 11" id="KW-0234">DNA repair</keyword>
<dbReference type="SUPFAM" id="SSF52540">
    <property type="entry name" value="P-loop containing nucleoside triphosphate hydrolases"/>
    <property type="match status" value="2"/>
</dbReference>
<dbReference type="AlphaFoldDB" id="A0A1H3Q0Z3"/>
<dbReference type="GO" id="GO:0005524">
    <property type="term" value="F:ATP binding"/>
    <property type="evidence" value="ECO:0007669"/>
    <property type="project" value="UniProtKB-UniRule"/>
</dbReference>
<evidence type="ECO:0000256" key="8">
    <source>
        <dbReference type="ARBA" id="ARBA00023125"/>
    </source>
</evidence>
<dbReference type="HAMAP" id="MF_01487">
    <property type="entry name" value="RecD"/>
    <property type="match status" value="1"/>
</dbReference>
<keyword evidence="7 11" id="KW-0067">ATP-binding</keyword>
<keyword evidence="4 11" id="KW-0378">Hydrolase</keyword>
<dbReference type="GO" id="GO:0003677">
    <property type="term" value="F:DNA binding"/>
    <property type="evidence" value="ECO:0007669"/>
    <property type="project" value="UniProtKB-UniRule"/>
</dbReference>
<evidence type="ECO:0000256" key="11">
    <source>
        <dbReference type="HAMAP-Rule" id="MF_01487"/>
    </source>
</evidence>
<comment type="subunit">
    <text evidence="11">Heterotrimer of RecB, RecC and RecD. All subunits contribute to DNA-binding.</text>
</comment>
<dbReference type="SMART" id="SM00382">
    <property type="entry name" value="AAA"/>
    <property type="match status" value="1"/>
</dbReference>
<dbReference type="PANTHER" id="PTHR43788">
    <property type="entry name" value="DNA2/NAM7 HELICASE FAMILY MEMBER"/>
    <property type="match status" value="1"/>
</dbReference>
<reference evidence="14 15" key="1">
    <citation type="submission" date="2016-10" db="EMBL/GenBank/DDBJ databases">
        <authorList>
            <person name="de Groot N.N."/>
        </authorList>
    </citation>
    <scope>NUCLEOTIDE SEQUENCE [LARGE SCALE GENOMIC DNA]</scope>
    <source>
        <strain evidence="14 15">LMG 24775</strain>
    </source>
</reference>
<gene>
    <name evidence="11" type="primary">recD</name>
    <name evidence="14" type="ORF">SAMN05421547_111177</name>
</gene>
<dbReference type="Pfam" id="PF21185">
    <property type="entry name" value="RecD_N"/>
    <property type="match status" value="1"/>
</dbReference>
<dbReference type="GeneID" id="94689803"/>
<dbReference type="InterPro" id="IPR006344">
    <property type="entry name" value="RecD"/>
</dbReference>
<keyword evidence="3 11" id="KW-0227">DNA damage</keyword>
<dbReference type="GO" id="GO:0017116">
    <property type="term" value="F:single-stranded DNA helicase activity"/>
    <property type="evidence" value="ECO:0007669"/>
    <property type="project" value="TreeGrafter"/>
</dbReference>
<comment type="catalytic activity">
    <reaction evidence="11">
        <text>ATP + H2O = ADP + phosphate + H(+)</text>
        <dbReference type="Rhea" id="RHEA:13065"/>
        <dbReference type="ChEBI" id="CHEBI:15377"/>
        <dbReference type="ChEBI" id="CHEBI:15378"/>
        <dbReference type="ChEBI" id="CHEBI:30616"/>
        <dbReference type="ChEBI" id="CHEBI:43474"/>
        <dbReference type="ChEBI" id="CHEBI:456216"/>
        <dbReference type="EC" id="5.6.2.3"/>
    </reaction>
</comment>
<feature type="binding site" evidence="11">
    <location>
        <begin position="247"/>
        <end position="254"/>
    </location>
    <ligand>
        <name>ATP</name>
        <dbReference type="ChEBI" id="CHEBI:30616"/>
    </ligand>
</feature>
<dbReference type="EMBL" id="FNPE01000011">
    <property type="protein sequence ID" value="SDZ06798.1"/>
    <property type="molecule type" value="Genomic_DNA"/>
</dbReference>
<evidence type="ECO:0000256" key="9">
    <source>
        <dbReference type="ARBA" id="ARBA00023204"/>
    </source>
</evidence>
<dbReference type="PANTHER" id="PTHR43788:SF6">
    <property type="entry name" value="DNA HELICASE B"/>
    <property type="match status" value="1"/>
</dbReference>
<evidence type="ECO:0000259" key="13">
    <source>
        <dbReference type="SMART" id="SM00382"/>
    </source>
</evidence>
<dbReference type="Pfam" id="PF13538">
    <property type="entry name" value="UvrD_C_2"/>
    <property type="match status" value="1"/>
</dbReference>
<evidence type="ECO:0000256" key="4">
    <source>
        <dbReference type="ARBA" id="ARBA00022801"/>
    </source>
</evidence>
<dbReference type="Proteomes" id="UP000183417">
    <property type="component" value="Unassembled WGS sequence"/>
</dbReference>
<keyword evidence="5 11" id="KW-0347">Helicase</keyword>
<evidence type="ECO:0000256" key="5">
    <source>
        <dbReference type="ARBA" id="ARBA00022806"/>
    </source>
</evidence>
<dbReference type="CDD" id="cd18809">
    <property type="entry name" value="SF1_C_RecD"/>
    <property type="match status" value="1"/>
</dbReference>
<keyword evidence="1 11" id="KW-0540">Nuclease</keyword>
<dbReference type="GO" id="GO:0043139">
    <property type="term" value="F:5'-3' DNA helicase activity"/>
    <property type="evidence" value="ECO:0007669"/>
    <property type="project" value="UniProtKB-UniRule"/>
</dbReference>
<dbReference type="InterPro" id="IPR049550">
    <property type="entry name" value="RecD_N"/>
</dbReference>
<evidence type="ECO:0000256" key="12">
    <source>
        <dbReference type="SAM" id="MobiDB-lite"/>
    </source>
</evidence>
<name>A0A1H3Q0Z3_9BURK</name>
<dbReference type="RefSeq" id="WP_082774947.1">
    <property type="nucleotide sequence ID" value="NZ_CP141274.1"/>
</dbReference>
<evidence type="ECO:0000256" key="2">
    <source>
        <dbReference type="ARBA" id="ARBA00022741"/>
    </source>
</evidence>
<comment type="function">
    <text evidence="11">A helicase/nuclease that prepares dsDNA breaks (DSB) for recombinational DNA repair. Binds to DSBs and unwinds DNA via a highly rapid and processive ATP-dependent bidirectional helicase activity. Unwinds dsDNA until it encounters a Chi (crossover hotspot instigator) sequence from the 3' direction. Cuts ssDNA a few nucleotides 3' to the Chi site. The properties and activities of the enzyme are changed at Chi. The Chi-altered holoenzyme produces a long 3'-ssDNA overhang and facilitates RecA-binding to the ssDNA for homologous DNA recombination and repair. Holoenzyme degrades any linearized DNA that is unable to undergo homologous recombination. In the holoenzyme this subunit has ssDNA-dependent ATPase and 5'-3' helicase activity. When added to pre-assembled RecBC greatly stimulates nuclease activity and augments holoenzyme processivity. Negatively regulates the RecA-loading ability of RecBCD.</text>
</comment>
<evidence type="ECO:0000313" key="15">
    <source>
        <dbReference type="Proteomes" id="UP000183417"/>
    </source>
</evidence>
<organism evidence="14 15">
    <name type="scientific">Delftia lacustris</name>
    <dbReference type="NCBI Taxonomy" id="558537"/>
    <lineage>
        <taxon>Bacteria</taxon>
        <taxon>Pseudomonadati</taxon>
        <taxon>Pseudomonadota</taxon>
        <taxon>Betaproteobacteria</taxon>
        <taxon>Burkholderiales</taxon>
        <taxon>Comamonadaceae</taxon>
        <taxon>Delftia</taxon>
    </lineage>
</organism>
<evidence type="ECO:0000256" key="7">
    <source>
        <dbReference type="ARBA" id="ARBA00022840"/>
    </source>
</evidence>